<feature type="region of interest" description="Disordered" evidence="1">
    <location>
        <begin position="52"/>
        <end position="72"/>
    </location>
</feature>
<evidence type="ECO:0000313" key="4">
    <source>
        <dbReference type="Proteomes" id="UP001164746"/>
    </source>
</evidence>
<evidence type="ECO:0000313" key="3">
    <source>
        <dbReference type="EMBL" id="WAR19803.1"/>
    </source>
</evidence>
<organism evidence="3 4">
    <name type="scientific">Mya arenaria</name>
    <name type="common">Soft-shell clam</name>
    <dbReference type="NCBI Taxonomy" id="6604"/>
    <lineage>
        <taxon>Eukaryota</taxon>
        <taxon>Metazoa</taxon>
        <taxon>Spiralia</taxon>
        <taxon>Lophotrochozoa</taxon>
        <taxon>Mollusca</taxon>
        <taxon>Bivalvia</taxon>
        <taxon>Autobranchia</taxon>
        <taxon>Heteroconchia</taxon>
        <taxon>Euheterodonta</taxon>
        <taxon>Imparidentia</taxon>
        <taxon>Neoheterodontei</taxon>
        <taxon>Myida</taxon>
        <taxon>Myoidea</taxon>
        <taxon>Myidae</taxon>
        <taxon>Mya</taxon>
    </lineage>
</organism>
<protein>
    <submittedName>
        <fullName evidence="3">CE170-like protein</fullName>
    </submittedName>
</protein>
<dbReference type="InterPro" id="IPR029300">
    <property type="entry name" value="CEP170_C"/>
</dbReference>
<feature type="compositionally biased region" description="Low complexity" evidence="1">
    <location>
        <begin position="253"/>
        <end position="266"/>
    </location>
</feature>
<keyword evidence="4" id="KW-1185">Reference proteome</keyword>
<feature type="region of interest" description="Disordered" evidence="1">
    <location>
        <begin position="99"/>
        <end position="137"/>
    </location>
</feature>
<accession>A0ABY7FCC1</accession>
<gene>
    <name evidence="3" type="ORF">MAR_001641</name>
</gene>
<feature type="compositionally biased region" description="Polar residues" evidence="1">
    <location>
        <begin position="225"/>
        <end position="237"/>
    </location>
</feature>
<feature type="region of interest" description="Disordered" evidence="1">
    <location>
        <begin position="421"/>
        <end position="441"/>
    </location>
</feature>
<dbReference type="EMBL" id="CP111022">
    <property type="protein sequence ID" value="WAR19803.1"/>
    <property type="molecule type" value="Genomic_DNA"/>
</dbReference>
<feature type="region of interest" description="Disordered" evidence="1">
    <location>
        <begin position="157"/>
        <end position="401"/>
    </location>
</feature>
<proteinExistence type="predicted"/>
<feature type="compositionally biased region" description="Polar residues" evidence="1">
    <location>
        <begin position="157"/>
        <end position="167"/>
    </location>
</feature>
<evidence type="ECO:0000256" key="1">
    <source>
        <dbReference type="SAM" id="MobiDB-lite"/>
    </source>
</evidence>
<feature type="compositionally biased region" description="Basic and acidic residues" evidence="1">
    <location>
        <begin position="118"/>
        <end position="134"/>
    </location>
</feature>
<dbReference type="Proteomes" id="UP001164746">
    <property type="component" value="Chromosome 11"/>
</dbReference>
<feature type="compositionally biased region" description="Polar residues" evidence="1">
    <location>
        <begin position="322"/>
        <end position="331"/>
    </location>
</feature>
<reference evidence="3" key="1">
    <citation type="submission" date="2022-11" db="EMBL/GenBank/DDBJ databases">
        <title>Centuries of genome instability and evolution in soft-shell clam transmissible cancer (bioRxiv).</title>
        <authorList>
            <person name="Hart S.F.M."/>
            <person name="Yonemitsu M.A."/>
            <person name="Giersch R.M."/>
            <person name="Beal B.F."/>
            <person name="Arriagada G."/>
            <person name="Davis B.W."/>
            <person name="Ostrander E.A."/>
            <person name="Goff S.P."/>
            <person name="Metzger M.J."/>
        </authorList>
    </citation>
    <scope>NUCLEOTIDE SEQUENCE</scope>
    <source>
        <strain evidence="3">MELC-2E11</strain>
        <tissue evidence="3">Siphon/mantle</tissue>
    </source>
</reference>
<feature type="compositionally biased region" description="Basic and acidic residues" evidence="1">
    <location>
        <begin position="359"/>
        <end position="394"/>
    </location>
</feature>
<feature type="compositionally biased region" description="Low complexity" evidence="1">
    <location>
        <begin position="346"/>
        <end position="356"/>
    </location>
</feature>
<dbReference type="Pfam" id="PF15308">
    <property type="entry name" value="CEP170_C"/>
    <property type="match status" value="1"/>
</dbReference>
<evidence type="ECO:0000259" key="2">
    <source>
        <dbReference type="Pfam" id="PF15308"/>
    </source>
</evidence>
<feature type="domain" description="CEP170 C-terminal" evidence="2">
    <location>
        <begin position="474"/>
        <end position="571"/>
    </location>
</feature>
<feature type="compositionally biased region" description="Low complexity" evidence="1">
    <location>
        <begin position="199"/>
        <end position="214"/>
    </location>
</feature>
<sequence>MEKMALVNGIKEEINNNIDKRGNIFLMEKPSVPQDAPEWVSQWAALTNQKVQNGTGDMELSSPGSSISDALVNGDEDFVKPTYYKSPRDVLGKGKFKLAESLPSKPSVNMSGASSKAKSSDSDRQRKRSTDESKTVVSDVFSDVNFDTTARTNDTIDTDASQFSRQGSKGKGGQMSMTRPNRAFALRRARADGEEPPDSARSTASTASVSTASTGFKTPRGGGSLSNLTRSGSSTPQKPRRPMSGVYDRSAPDSSRTQDSSRSQASLGTKIVQKSRENLNTGFGRADGGRHSLRVVKSLSIPARHSESPGSSASTRQRKPEGTSSTNLQHSKSLRVTGVSAKERSNSVSRSNRTNSPKSAERNAWKRRKDYDPRRAVAEAKQKTRTDPKRRSEGVESFNRARGVTRSASFTNTKDLKLSSYKCDSASSTDEHSRRSSGASDVFEDNLRRGFVPYSGRSLVSNSSVDDEEMERSARSSSAQSSTSYDSLIVSSVYQLSLKLKTQTDRTMEKLRDSDVIENGLESPLDELEGQCAISEIPAYKSANQELASVLKNLRKIEQHIKIMTGVLFPDDASSPDTSREKQEYMMEIERIKNELAGFQPIETPRDDVWTHAETASIESDCEELGTNTEYY</sequence>
<name>A0ABY7FCC1_MYAAR</name>
<feature type="region of interest" description="Disordered" evidence="1">
    <location>
        <begin position="458"/>
        <end position="481"/>
    </location>
</feature>